<name>A0ABU4LLP3_9ACTN</name>
<evidence type="ECO:0008006" key="4">
    <source>
        <dbReference type="Google" id="ProtNLM"/>
    </source>
</evidence>
<accession>A0ABU4LLP3</accession>
<evidence type="ECO:0000313" key="2">
    <source>
        <dbReference type="EMBL" id="MDX2916375.1"/>
    </source>
</evidence>
<evidence type="ECO:0000256" key="1">
    <source>
        <dbReference type="SAM" id="SignalP"/>
    </source>
</evidence>
<proteinExistence type="predicted"/>
<keyword evidence="3" id="KW-1185">Reference proteome</keyword>
<gene>
    <name evidence="2" type="ORF">PV517_47905</name>
</gene>
<dbReference type="RefSeq" id="WP_143673223.1">
    <property type="nucleotide sequence ID" value="NZ_JAGJBZ010000005.1"/>
</dbReference>
<sequence>MNRTALGAAMIAAGLPLLLAAPAHADTGGLFGSNAGTTTGSTPSLADLFAAEKAPFASIEATARAAGGLSEDSWEYTKRAWTVATDDVQQVFHAAQQPLGASQNQ</sequence>
<organism evidence="2 3">
    <name type="scientific">Streptomyces griseiscabiei</name>
    <dbReference type="NCBI Taxonomy" id="2993540"/>
    <lineage>
        <taxon>Bacteria</taxon>
        <taxon>Bacillati</taxon>
        <taxon>Actinomycetota</taxon>
        <taxon>Actinomycetes</taxon>
        <taxon>Kitasatosporales</taxon>
        <taxon>Streptomycetaceae</taxon>
        <taxon>Streptomyces</taxon>
    </lineage>
</organism>
<feature type="signal peptide" evidence="1">
    <location>
        <begin position="1"/>
        <end position="25"/>
    </location>
</feature>
<keyword evidence="1" id="KW-0732">Signal</keyword>
<feature type="chain" id="PRO_5045568100" description="Secreted protein" evidence="1">
    <location>
        <begin position="26"/>
        <end position="105"/>
    </location>
</feature>
<dbReference type="EMBL" id="JARAVY010000051">
    <property type="protein sequence ID" value="MDX2916375.1"/>
    <property type="molecule type" value="Genomic_DNA"/>
</dbReference>
<protein>
    <recommendedName>
        <fullName evidence="4">Secreted protein</fullName>
    </recommendedName>
</protein>
<reference evidence="2 3" key="1">
    <citation type="journal article" date="2023" name="Microb. Genom.">
        <title>Mesoterricola silvestris gen. nov., sp. nov., Mesoterricola sediminis sp. nov., Geothrix oryzae sp. nov., Geothrix edaphica sp. nov., Geothrix rubra sp. nov., and Geothrix limicola sp. nov., six novel members of Acidobacteriota isolated from soils.</title>
        <authorList>
            <person name="Weisberg A.J."/>
            <person name="Pearce E."/>
            <person name="Kramer C.G."/>
            <person name="Chang J.H."/>
            <person name="Clarke C.R."/>
        </authorList>
    </citation>
    <scope>NUCLEOTIDE SEQUENCE [LARGE SCALE GENOMIC DNA]</scope>
    <source>
        <strain evidence="2 3">NRRL_B-2795</strain>
    </source>
</reference>
<comment type="caution">
    <text evidence="2">The sequence shown here is derived from an EMBL/GenBank/DDBJ whole genome shotgun (WGS) entry which is preliminary data.</text>
</comment>
<dbReference type="Proteomes" id="UP001271723">
    <property type="component" value="Unassembled WGS sequence"/>
</dbReference>
<evidence type="ECO:0000313" key="3">
    <source>
        <dbReference type="Proteomes" id="UP001271723"/>
    </source>
</evidence>